<evidence type="ECO:0000313" key="3">
    <source>
        <dbReference type="Proteomes" id="UP000324800"/>
    </source>
</evidence>
<dbReference type="EMBL" id="SNRW01013794">
    <property type="protein sequence ID" value="KAA6372208.1"/>
    <property type="molecule type" value="Genomic_DNA"/>
</dbReference>
<name>A0A5J4UP44_9EUKA</name>
<gene>
    <name evidence="2" type="ORF">EZS28_032264</name>
</gene>
<proteinExistence type="predicted"/>
<accession>A0A5J4UP44</accession>
<feature type="non-terminal residue" evidence="2">
    <location>
        <position position="1"/>
    </location>
</feature>
<dbReference type="Proteomes" id="UP000324800">
    <property type="component" value="Unassembled WGS sequence"/>
</dbReference>
<feature type="compositionally biased region" description="Polar residues" evidence="1">
    <location>
        <begin position="14"/>
        <end position="28"/>
    </location>
</feature>
<reference evidence="2 3" key="1">
    <citation type="submission" date="2019-03" db="EMBL/GenBank/DDBJ databases">
        <title>Single cell metagenomics reveals metabolic interactions within the superorganism composed of flagellate Streblomastix strix and complex community of Bacteroidetes bacteria on its surface.</title>
        <authorList>
            <person name="Treitli S.C."/>
            <person name="Kolisko M."/>
            <person name="Husnik F."/>
            <person name="Keeling P."/>
            <person name="Hampl V."/>
        </authorList>
    </citation>
    <scope>NUCLEOTIDE SEQUENCE [LARGE SCALE GENOMIC DNA]</scope>
    <source>
        <strain evidence="2">ST1C</strain>
    </source>
</reference>
<evidence type="ECO:0000256" key="1">
    <source>
        <dbReference type="SAM" id="MobiDB-lite"/>
    </source>
</evidence>
<dbReference type="InterPro" id="IPR043502">
    <property type="entry name" value="DNA/RNA_pol_sf"/>
</dbReference>
<dbReference type="SUPFAM" id="SSF56672">
    <property type="entry name" value="DNA/RNA polymerases"/>
    <property type="match status" value="1"/>
</dbReference>
<sequence length="437" mass="50982">GNGSYQPKQGKYSRISNSIKQNEVQSQKDPPRIDIPKLISEPYEPSQEIYRCSSKTQLSDFQKNLKQISDDVADNYMQLEDEYTDLKVCEVYVYERDGEVSANFRGQTKAIVRENGHFEPYTGEEQHYNFWEFDFPEFQQRRKQYSKFNSLTDQKVAQDHITTFEGVLRKKTSKIYKLSYTLEPFAKQKLFEEKSWVCANIIFPMPEVGPLLKEEGPGYARKPLESVVAITQGMAMQINDTAKNETNNLVGKMLKVLKPSLFLLQIHRLKESQGWKEYIKVPKLRMSYLNKQKNDSKGRRRIQNKRNFGFKPRGGFNRELKPKNFKFNTKSNRTDDKILPDCITIEYIPSTARDQLNAVRRDVQSFDPAKRANEIVEKVSLNQLKLINPCFVITKKDQGKWGKITDCSLLNKHLQATHFIMEDIQSLQQLLQSKDSW</sequence>
<feature type="region of interest" description="Disordered" evidence="1">
    <location>
        <begin position="1"/>
        <end position="37"/>
    </location>
</feature>
<comment type="caution">
    <text evidence="2">The sequence shown here is derived from an EMBL/GenBank/DDBJ whole genome shotgun (WGS) entry which is preliminary data.</text>
</comment>
<evidence type="ECO:0000313" key="2">
    <source>
        <dbReference type="EMBL" id="KAA6372208.1"/>
    </source>
</evidence>
<organism evidence="2 3">
    <name type="scientific">Streblomastix strix</name>
    <dbReference type="NCBI Taxonomy" id="222440"/>
    <lineage>
        <taxon>Eukaryota</taxon>
        <taxon>Metamonada</taxon>
        <taxon>Preaxostyla</taxon>
        <taxon>Oxymonadida</taxon>
        <taxon>Streblomastigidae</taxon>
        <taxon>Streblomastix</taxon>
    </lineage>
</organism>
<dbReference type="AlphaFoldDB" id="A0A5J4UP44"/>
<protein>
    <submittedName>
        <fullName evidence="2">Uncharacterized protein</fullName>
    </submittedName>
</protein>